<dbReference type="EMBL" id="CP055981">
    <property type="protein sequence ID" value="QMS37619.1"/>
    <property type="molecule type" value="Genomic_DNA"/>
</dbReference>
<name>A0A3Z5IGQ8_ECOLX</name>
<dbReference type="EMBL" id="BFXY01000047">
    <property type="protein sequence ID" value="GDH35047.1"/>
    <property type="molecule type" value="Genomic_DNA"/>
</dbReference>
<reference evidence="3 5" key="2">
    <citation type="submission" date="2020-06" db="EMBL/GenBank/DDBJ databases">
        <title>REHAB project genomes.</title>
        <authorList>
            <person name="Shaw L.P."/>
        </authorList>
    </citation>
    <scope>NUCLEOTIDE SEQUENCE [LARGE SCALE GENOMIC DNA]</scope>
    <source>
        <strain evidence="3 5">RHB01-C20</strain>
    </source>
</reference>
<dbReference type="InterPro" id="IPR025982">
    <property type="entry name" value="SieB"/>
</dbReference>
<evidence type="ECO:0000313" key="3">
    <source>
        <dbReference type="EMBL" id="QMS37619.1"/>
    </source>
</evidence>
<organism evidence="2 4">
    <name type="scientific">Escherichia coli</name>
    <dbReference type="NCBI Taxonomy" id="562"/>
    <lineage>
        <taxon>Bacteria</taxon>
        <taxon>Pseudomonadati</taxon>
        <taxon>Pseudomonadota</taxon>
        <taxon>Gammaproteobacteria</taxon>
        <taxon>Enterobacterales</taxon>
        <taxon>Enterobacteriaceae</taxon>
        <taxon>Escherichia</taxon>
    </lineage>
</organism>
<reference evidence="2 4" key="1">
    <citation type="submission" date="2018-04" db="EMBL/GenBank/DDBJ databases">
        <title>Large scale genomics of bovine and human commensal E. coli to reveal the emerging process of EHEC.</title>
        <authorList>
            <person name="Arimizu Y."/>
            <person name="Ogura Y."/>
        </authorList>
    </citation>
    <scope>NUCLEOTIDE SEQUENCE [LARGE SCALE GENOMIC DNA]</scope>
    <source>
        <strain evidence="2 4">KK-P061</strain>
    </source>
</reference>
<protein>
    <submittedName>
        <fullName evidence="3">Super-infection exclusion protein B</fullName>
    </submittedName>
</protein>
<feature type="transmembrane region" description="Helical" evidence="1">
    <location>
        <begin position="52"/>
        <end position="72"/>
    </location>
</feature>
<feature type="transmembrane region" description="Helical" evidence="1">
    <location>
        <begin position="14"/>
        <end position="32"/>
    </location>
</feature>
<gene>
    <name evidence="2" type="ORF">BvCmsKKP061_01336</name>
    <name evidence="3" type="ORF">HVV39_06100</name>
</gene>
<keyword evidence="1" id="KW-0812">Transmembrane</keyword>
<evidence type="ECO:0000313" key="2">
    <source>
        <dbReference type="EMBL" id="GDH35047.1"/>
    </source>
</evidence>
<evidence type="ECO:0000313" key="4">
    <source>
        <dbReference type="Proteomes" id="UP000303027"/>
    </source>
</evidence>
<dbReference type="RefSeq" id="WP_040090375.1">
    <property type="nucleotide sequence ID" value="NZ_BFXY01000047.1"/>
</dbReference>
<evidence type="ECO:0000256" key="1">
    <source>
        <dbReference type="SAM" id="Phobius"/>
    </source>
</evidence>
<sequence length="181" mass="20600">MEIITGFIDFLRKIPTAFLVAIAFVLALILFLPESMAEKVAVDIFRKEYRKFIGPTFLLSLAYLVARFYLFFSRYLSVRKAKKVRISYLETLTAEEKGYLKSYIVDGANSLMCGPDDGIMAGLVAKGITYRATSIGDMLDGFAFNMHPWARKYLENNINLLDGAAGRHMTPREKRYLDIGW</sequence>
<keyword evidence="1" id="KW-0472">Membrane</keyword>
<accession>A0A3Z5IGQ8</accession>
<dbReference type="Proteomes" id="UP000514533">
    <property type="component" value="Chromosome"/>
</dbReference>
<dbReference type="Pfam" id="PF14163">
    <property type="entry name" value="SieB"/>
    <property type="match status" value="1"/>
</dbReference>
<keyword evidence="1" id="KW-1133">Transmembrane helix</keyword>
<dbReference type="Proteomes" id="UP000303027">
    <property type="component" value="Unassembled WGS sequence"/>
</dbReference>
<evidence type="ECO:0000313" key="5">
    <source>
        <dbReference type="Proteomes" id="UP000514533"/>
    </source>
</evidence>
<dbReference type="AlphaFoldDB" id="A0A3Z5IGQ8"/>
<proteinExistence type="predicted"/>